<feature type="compositionally biased region" description="Gly residues" evidence="1">
    <location>
        <begin position="287"/>
        <end position="296"/>
    </location>
</feature>
<feature type="compositionally biased region" description="Polar residues" evidence="1">
    <location>
        <begin position="16"/>
        <end position="26"/>
    </location>
</feature>
<feature type="compositionally biased region" description="Polar residues" evidence="1">
    <location>
        <begin position="175"/>
        <end position="188"/>
    </location>
</feature>
<feature type="compositionally biased region" description="Low complexity" evidence="1">
    <location>
        <begin position="308"/>
        <end position="321"/>
    </location>
</feature>
<name>A0A6A6CUT7_ZASCE</name>
<reference evidence="2" key="1">
    <citation type="journal article" date="2020" name="Stud. Mycol.">
        <title>101 Dothideomycetes genomes: a test case for predicting lifestyles and emergence of pathogens.</title>
        <authorList>
            <person name="Haridas S."/>
            <person name="Albert R."/>
            <person name="Binder M."/>
            <person name="Bloem J."/>
            <person name="Labutti K."/>
            <person name="Salamov A."/>
            <person name="Andreopoulos B."/>
            <person name="Baker S."/>
            <person name="Barry K."/>
            <person name="Bills G."/>
            <person name="Bluhm B."/>
            <person name="Cannon C."/>
            <person name="Castanera R."/>
            <person name="Culley D."/>
            <person name="Daum C."/>
            <person name="Ezra D."/>
            <person name="Gonzalez J."/>
            <person name="Henrissat B."/>
            <person name="Kuo A."/>
            <person name="Liang C."/>
            <person name="Lipzen A."/>
            <person name="Lutzoni F."/>
            <person name="Magnuson J."/>
            <person name="Mondo S."/>
            <person name="Nolan M."/>
            <person name="Ohm R."/>
            <person name="Pangilinan J."/>
            <person name="Park H.-J."/>
            <person name="Ramirez L."/>
            <person name="Alfaro M."/>
            <person name="Sun H."/>
            <person name="Tritt A."/>
            <person name="Yoshinaga Y."/>
            <person name="Zwiers L.-H."/>
            <person name="Turgeon B."/>
            <person name="Goodwin S."/>
            <person name="Spatafora J."/>
            <person name="Crous P."/>
            <person name="Grigoriev I."/>
        </authorList>
    </citation>
    <scope>NUCLEOTIDE SEQUENCE</scope>
    <source>
        <strain evidence="2">ATCC 36951</strain>
    </source>
</reference>
<feature type="compositionally biased region" description="Low complexity" evidence="1">
    <location>
        <begin position="149"/>
        <end position="160"/>
    </location>
</feature>
<feature type="compositionally biased region" description="Gly residues" evidence="1">
    <location>
        <begin position="161"/>
        <end position="174"/>
    </location>
</feature>
<evidence type="ECO:0000256" key="1">
    <source>
        <dbReference type="SAM" id="MobiDB-lite"/>
    </source>
</evidence>
<organism evidence="2 3">
    <name type="scientific">Zasmidium cellare ATCC 36951</name>
    <dbReference type="NCBI Taxonomy" id="1080233"/>
    <lineage>
        <taxon>Eukaryota</taxon>
        <taxon>Fungi</taxon>
        <taxon>Dikarya</taxon>
        <taxon>Ascomycota</taxon>
        <taxon>Pezizomycotina</taxon>
        <taxon>Dothideomycetes</taxon>
        <taxon>Dothideomycetidae</taxon>
        <taxon>Mycosphaerellales</taxon>
        <taxon>Mycosphaerellaceae</taxon>
        <taxon>Zasmidium</taxon>
    </lineage>
</organism>
<dbReference type="CDD" id="cd23954">
    <property type="entry name" value="AMO1_CTD"/>
    <property type="match status" value="1"/>
</dbReference>
<feature type="region of interest" description="Disordered" evidence="1">
    <location>
        <begin position="140"/>
        <end position="439"/>
    </location>
</feature>
<dbReference type="EMBL" id="ML993587">
    <property type="protein sequence ID" value="KAF2169592.1"/>
    <property type="molecule type" value="Genomic_DNA"/>
</dbReference>
<feature type="compositionally biased region" description="Polar residues" evidence="1">
    <location>
        <begin position="215"/>
        <end position="224"/>
    </location>
</feature>
<keyword evidence="3" id="KW-1185">Reference proteome</keyword>
<dbReference type="GO" id="GO:0005634">
    <property type="term" value="C:nucleus"/>
    <property type="evidence" value="ECO:0007669"/>
    <property type="project" value="TreeGrafter"/>
</dbReference>
<proteinExistence type="predicted"/>
<feature type="region of interest" description="Disordered" evidence="1">
    <location>
        <begin position="1"/>
        <end position="26"/>
    </location>
</feature>
<dbReference type="GeneID" id="54565267"/>
<sequence>MAYRNSRWPNTYVKAGQSNSKGDQYGNITTDEIRLDLTHINHDGNRPQWPLSSYAPGRNPPRQLIEGPLEISPEEMRVQCYLARANGKGDEYISQENQLISQSQQQAQTILSGLEAARNYVIDGQNHHPNRTDMEIKPTQNFPWVNKPGLSQISQSQSQTGGFGQTSAFGGGGTNTTSAFGQPSSLSTPKLAFGAPTPAASSPFGGAQKPAAFGQASQPGQSLQPAFGQSDFGSAAKPAFGAPSQPGAFGQPAQTSSPFGQPSQPSQTTSTFGQPSQATPPTQPSAFGGGQTGGSAFGQPSAFGAAKPSPFAQAAQNAPPQSGGSAFGASKPSPFATATQPTTSSPFAIANKPTTSSPFGTASNQPATSSSFGAPSKPTTSSPFGAPSQPTGPSTGFGAASNPTGDFGTSSNTTGGFGTTTNNTGGFGTAAAQPSGQKSIPQTWKGHRVLQEGNNLTYYLVPAPTPKDPSATKKIRIWFPTGAPEAKDASYAEAASPDVYEGQLGETLKSLYEFVAMNATFKDGIMPEVPPKREWITWDF</sequence>
<dbReference type="OrthoDB" id="20729at2759"/>
<feature type="compositionally biased region" description="Low complexity" evidence="1">
    <location>
        <begin position="404"/>
        <end position="424"/>
    </location>
</feature>
<feature type="compositionally biased region" description="Polar residues" evidence="1">
    <location>
        <begin position="336"/>
        <end position="394"/>
    </location>
</feature>
<dbReference type="PANTHER" id="PTHR21099">
    <property type="entry name" value="RAD201"/>
    <property type="match status" value="1"/>
</dbReference>
<dbReference type="Proteomes" id="UP000799537">
    <property type="component" value="Unassembled WGS sequence"/>
</dbReference>
<dbReference type="RefSeq" id="XP_033670481.1">
    <property type="nucleotide sequence ID" value="XM_033811995.1"/>
</dbReference>
<feature type="compositionally biased region" description="Low complexity" evidence="1">
    <location>
        <begin position="254"/>
        <end position="286"/>
    </location>
</feature>
<evidence type="ECO:0000313" key="2">
    <source>
        <dbReference type="EMBL" id="KAF2169592.1"/>
    </source>
</evidence>
<gene>
    <name evidence="2" type="ORF">M409DRAFT_52123</name>
</gene>
<dbReference type="AlphaFoldDB" id="A0A6A6CUT7"/>
<dbReference type="PANTHER" id="PTHR21099:SF2">
    <property type="entry name" value="SI:CH211-113E8.11"/>
    <property type="match status" value="1"/>
</dbReference>
<protein>
    <submittedName>
        <fullName evidence="2">Uncharacterized protein</fullName>
    </submittedName>
</protein>
<evidence type="ECO:0000313" key="3">
    <source>
        <dbReference type="Proteomes" id="UP000799537"/>
    </source>
</evidence>
<accession>A0A6A6CUT7</accession>